<evidence type="ECO:0000256" key="5">
    <source>
        <dbReference type="ARBA" id="ARBA00022989"/>
    </source>
</evidence>
<proteinExistence type="inferred from homology"/>
<keyword evidence="5 7" id="KW-1133">Transmembrane helix</keyword>
<dbReference type="RefSeq" id="WP_129722626.1">
    <property type="nucleotide sequence ID" value="NZ_CP101808.1"/>
</dbReference>
<comment type="similarity">
    <text evidence="2">Belongs to the chromate ion transporter (CHR) (TC 2.A.51) family.</text>
</comment>
<feature type="transmembrane region" description="Helical" evidence="7">
    <location>
        <begin position="127"/>
        <end position="149"/>
    </location>
</feature>
<dbReference type="Pfam" id="PF02417">
    <property type="entry name" value="Chromate_transp"/>
    <property type="match status" value="1"/>
</dbReference>
<reference evidence="8" key="1">
    <citation type="submission" date="2022-07" db="EMBL/GenBank/DDBJ databases">
        <title>Complete genome of Mycoplasma equigenitalium type strain T37.</title>
        <authorList>
            <person name="Spergser J."/>
        </authorList>
    </citation>
    <scope>NUCLEOTIDE SEQUENCE</scope>
    <source>
        <strain evidence="8">T37</strain>
    </source>
</reference>
<accession>A0ABY5J181</accession>
<evidence type="ECO:0000313" key="9">
    <source>
        <dbReference type="Proteomes" id="UP001059576"/>
    </source>
</evidence>
<evidence type="ECO:0000256" key="7">
    <source>
        <dbReference type="SAM" id="Phobius"/>
    </source>
</evidence>
<dbReference type="InterPro" id="IPR003370">
    <property type="entry name" value="Chromate_transpt"/>
</dbReference>
<name>A0ABY5J181_9BACT</name>
<keyword evidence="9" id="KW-1185">Reference proteome</keyword>
<feature type="transmembrane region" description="Helical" evidence="7">
    <location>
        <begin position="81"/>
        <end position="106"/>
    </location>
</feature>
<evidence type="ECO:0000313" key="8">
    <source>
        <dbReference type="EMBL" id="UUD36979.1"/>
    </source>
</evidence>
<evidence type="ECO:0000256" key="1">
    <source>
        <dbReference type="ARBA" id="ARBA00004651"/>
    </source>
</evidence>
<evidence type="ECO:0000256" key="4">
    <source>
        <dbReference type="ARBA" id="ARBA00022692"/>
    </source>
</evidence>
<dbReference type="EMBL" id="CP101808">
    <property type="protein sequence ID" value="UUD36979.1"/>
    <property type="molecule type" value="Genomic_DNA"/>
</dbReference>
<keyword evidence="3" id="KW-1003">Cell membrane</keyword>
<sequence length="222" mass="25487">MLSVLLVSIGLLVFVSLIVFGGGQVFMPLFQFYWNLLRDVFKIEVDQNLIDAAFSVGNGTPGVLSTKFAFISGYFIEQHEWWGVALSFLTYFSFIIPAMLVMYLAMRLSVKYKENKFGLLMSKYFKPVVAGIMIALVIQIMIATAIPLLHFNSDNILINKEYGYLKETPKSEFFSGYRLWILIPWCIVSCGYSFYLYKKKFPIYALILLNILIAILIFHPFV</sequence>
<protein>
    <submittedName>
        <fullName evidence="8">Chromate transporter</fullName>
    </submittedName>
</protein>
<feature type="transmembrane region" description="Helical" evidence="7">
    <location>
        <begin position="177"/>
        <end position="196"/>
    </location>
</feature>
<organism evidence="8 9">
    <name type="scientific">Mycoplasmopsis equigenitalium</name>
    <dbReference type="NCBI Taxonomy" id="114883"/>
    <lineage>
        <taxon>Bacteria</taxon>
        <taxon>Bacillati</taxon>
        <taxon>Mycoplasmatota</taxon>
        <taxon>Mycoplasmoidales</taxon>
        <taxon>Metamycoplasmataceae</taxon>
        <taxon>Mycoplasmopsis</taxon>
    </lineage>
</organism>
<comment type="subcellular location">
    <subcellularLocation>
        <location evidence="1">Cell membrane</location>
        <topology evidence="1">Multi-pass membrane protein</topology>
    </subcellularLocation>
</comment>
<keyword evidence="6 7" id="KW-0472">Membrane</keyword>
<gene>
    <name evidence="8" type="ORF">NPA09_00135</name>
</gene>
<dbReference type="Proteomes" id="UP001059576">
    <property type="component" value="Chromosome"/>
</dbReference>
<evidence type="ECO:0000256" key="3">
    <source>
        <dbReference type="ARBA" id="ARBA00022475"/>
    </source>
</evidence>
<evidence type="ECO:0000256" key="2">
    <source>
        <dbReference type="ARBA" id="ARBA00005262"/>
    </source>
</evidence>
<feature type="transmembrane region" description="Helical" evidence="7">
    <location>
        <begin position="203"/>
        <end position="221"/>
    </location>
</feature>
<evidence type="ECO:0000256" key="6">
    <source>
        <dbReference type="ARBA" id="ARBA00023136"/>
    </source>
</evidence>
<keyword evidence="4 7" id="KW-0812">Transmembrane</keyword>